<evidence type="ECO:0000313" key="5">
    <source>
        <dbReference type="Proteomes" id="UP001152797"/>
    </source>
</evidence>
<feature type="region of interest" description="Disordered" evidence="2">
    <location>
        <begin position="543"/>
        <end position="570"/>
    </location>
</feature>
<keyword evidence="1" id="KW-0677">Repeat</keyword>
<protein>
    <submittedName>
        <fullName evidence="4">Pentatricopeptide repeat-containing protein At1g12300, mitochondrial</fullName>
    </submittedName>
</protein>
<comment type="caution">
    <text evidence="3">The sequence shown here is derived from an EMBL/GenBank/DDBJ whole genome shotgun (WGS) entry which is preliminary data.</text>
</comment>
<dbReference type="EMBL" id="CAMXCT030001001">
    <property type="protein sequence ID" value="CAL4772862.1"/>
    <property type="molecule type" value="Genomic_DNA"/>
</dbReference>
<dbReference type="EMBL" id="CAMXCT010001001">
    <property type="protein sequence ID" value="CAI3985550.1"/>
    <property type="molecule type" value="Genomic_DNA"/>
</dbReference>
<dbReference type="EMBL" id="CAMXCT020001001">
    <property type="protein sequence ID" value="CAL1138925.1"/>
    <property type="molecule type" value="Genomic_DNA"/>
</dbReference>
<gene>
    <name evidence="3" type="ORF">C1SCF055_LOCUS12988</name>
</gene>
<name>A0A9P1FSU1_9DINO</name>
<dbReference type="InterPro" id="IPR011990">
    <property type="entry name" value="TPR-like_helical_dom_sf"/>
</dbReference>
<evidence type="ECO:0000256" key="2">
    <source>
        <dbReference type="SAM" id="MobiDB-lite"/>
    </source>
</evidence>
<accession>A0A9P1FSU1</accession>
<evidence type="ECO:0000313" key="4">
    <source>
        <dbReference type="EMBL" id="CAL4772862.1"/>
    </source>
</evidence>
<dbReference type="PANTHER" id="PTHR47447:SF17">
    <property type="entry name" value="OS12G0638900 PROTEIN"/>
    <property type="match status" value="1"/>
</dbReference>
<dbReference type="OrthoDB" id="441810at2759"/>
<reference evidence="4 5" key="2">
    <citation type="submission" date="2024-05" db="EMBL/GenBank/DDBJ databases">
        <authorList>
            <person name="Chen Y."/>
            <person name="Shah S."/>
            <person name="Dougan E. K."/>
            <person name="Thang M."/>
            <person name="Chan C."/>
        </authorList>
    </citation>
    <scope>NUCLEOTIDE SEQUENCE [LARGE SCALE GENOMIC DNA]</scope>
</reference>
<proteinExistence type="predicted"/>
<evidence type="ECO:0000256" key="1">
    <source>
        <dbReference type="ARBA" id="ARBA00022737"/>
    </source>
</evidence>
<keyword evidence="5" id="KW-1185">Reference proteome</keyword>
<evidence type="ECO:0000313" key="3">
    <source>
        <dbReference type="EMBL" id="CAI3985550.1"/>
    </source>
</evidence>
<dbReference type="Proteomes" id="UP001152797">
    <property type="component" value="Unassembled WGS sequence"/>
</dbReference>
<reference evidence="3" key="1">
    <citation type="submission" date="2022-10" db="EMBL/GenBank/DDBJ databases">
        <authorList>
            <person name="Chen Y."/>
            <person name="Dougan E. K."/>
            <person name="Chan C."/>
            <person name="Rhodes N."/>
            <person name="Thang M."/>
        </authorList>
    </citation>
    <scope>NUCLEOTIDE SEQUENCE</scope>
</reference>
<dbReference type="AlphaFoldDB" id="A0A9P1FSU1"/>
<dbReference type="PANTHER" id="PTHR47447">
    <property type="entry name" value="OS03G0856100 PROTEIN"/>
    <property type="match status" value="1"/>
</dbReference>
<dbReference type="Gene3D" id="1.25.40.10">
    <property type="entry name" value="Tetratricopeptide repeat domain"/>
    <property type="match status" value="2"/>
</dbReference>
<organism evidence="3">
    <name type="scientific">Cladocopium goreaui</name>
    <dbReference type="NCBI Taxonomy" id="2562237"/>
    <lineage>
        <taxon>Eukaryota</taxon>
        <taxon>Sar</taxon>
        <taxon>Alveolata</taxon>
        <taxon>Dinophyceae</taxon>
        <taxon>Suessiales</taxon>
        <taxon>Symbiodiniaceae</taxon>
        <taxon>Cladocopium</taxon>
    </lineage>
</organism>
<sequence length="1016" mass="112822">MLQEGYGHCLSGFHALIMAKTRWQSAVAVLEDMRICSIPPSSVSFSLIVGSCRVADEWRWPLAMLGLDPESLWGSVAGACQQAAQWRWSAWLLEKHGEDQLTESTFNLALSICKVARQWQRALDLVYAHPGRPGDFALASTIKACEARWQRCLTLLERQLDVGPIGPVVITTAISACEKAKKWQAALHLARCVEDCVALSSVMSACVQGSEWQRALCLFSRAGNIDAVTWSVAASACDRGSSWELAFHLFREMTTWGQVNPNVVVYGALLRSSRWREQLSLLDHMMGRQIELNGTCISEVLSSFSAASQLAGACSLQPILLRQTLRSLSPRSSSRTQIESVNLGALLHDMSCWTRASATMYRRSMVMPLRPQLLNRCRLDVGLEKVATMAGGFMRLEVRLARWVAVVSLLAGPWFSYLAGWVPECCEAGEVGWYSSSARSGASPLSLEDSEQPDVDCRLDRINRIKVLPPTNSVNLHSSVLSADAKRSVGTAFHRQGLNGFHGHGRKERGSFKKTNPFWFFKPVWARNLRRIRINGHLLAPSSATTSWPSKGKDPRRPLSLNSNDVRPQKKAQAGTLRTLWKLLTVQELAVPSDQPRPLRWKLKDIFGALGPSWNRWQDVLSFRQTLENQSDGSAVMLSSVMVNILSNMAFAGMNFIQGSNGKDLTFLDQCQLPLQLYTHQPLECDSTPSSRRADCTFQIPNYLESLKLMNLADYVASWKAASLFSSFKELYTAEEAPSWEDKHGQSAVLQMAAEGLETAQATGVHPADLAADVRSGFRFAFDLEGILAMLQEGFYWDTFSQMKYANNGAFGAAVVEDQADGDVLGFLMMKSQLAMHLTEKDGLLVADLADLEQYKALPGFAPLGGKATFQWKDGKLTTVQLQYKGKTYDAVNKAEPAETTQFQHSVLEGWNFAEKAIIASLLAKTQLLIHVKTIHMELAPTLQAVTIDSLKGFKEHPLRQFLEPFTTRNIQATNNNLKIWFEFRGAEFGLAPLSVEDVESAFSWALGEQLSSWMT</sequence>